<evidence type="ECO:0000313" key="1">
    <source>
        <dbReference type="EMBL" id="THU64776.1"/>
    </source>
</evidence>
<evidence type="ECO:0000313" key="2">
    <source>
        <dbReference type="Proteomes" id="UP000317650"/>
    </source>
</evidence>
<gene>
    <name evidence="1" type="ORF">C4D60_Mb01t30000</name>
</gene>
<reference evidence="1 2" key="1">
    <citation type="journal article" date="2019" name="Nat. Plants">
        <title>Genome sequencing of Musa balbisiana reveals subgenome evolution and function divergence in polyploid bananas.</title>
        <authorList>
            <person name="Yao X."/>
        </authorList>
    </citation>
    <scope>NUCLEOTIDE SEQUENCE [LARGE SCALE GENOMIC DNA]</scope>
    <source>
        <strain evidence="2">cv. DH-PKW</strain>
        <tissue evidence="1">Leaves</tissue>
    </source>
</reference>
<comment type="caution">
    <text evidence="1">The sequence shown here is derived from an EMBL/GenBank/DDBJ whole genome shotgun (WGS) entry which is preliminary data.</text>
</comment>
<dbReference type="AlphaFoldDB" id="A0A4S8JRS1"/>
<dbReference type="Proteomes" id="UP000317650">
    <property type="component" value="Chromosome 1"/>
</dbReference>
<keyword evidence="2" id="KW-1185">Reference proteome</keyword>
<proteinExistence type="predicted"/>
<name>A0A4S8JRS1_MUSBA</name>
<accession>A0A4S8JRS1</accession>
<dbReference type="EMBL" id="PYDT01000004">
    <property type="protein sequence ID" value="THU64776.1"/>
    <property type="molecule type" value="Genomic_DNA"/>
</dbReference>
<organism evidence="1 2">
    <name type="scientific">Musa balbisiana</name>
    <name type="common">Banana</name>
    <dbReference type="NCBI Taxonomy" id="52838"/>
    <lineage>
        <taxon>Eukaryota</taxon>
        <taxon>Viridiplantae</taxon>
        <taxon>Streptophyta</taxon>
        <taxon>Embryophyta</taxon>
        <taxon>Tracheophyta</taxon>
        <taxon>Spermatophyta</taxon>
        <taxon>Magnoliopsida</taxon>
        <taxon>Liliopsida</taxon>
        <taxon>Zingiberales</taxon>
        <taxon>Musaceae</taxon>
        <taxon>Musa</taxon>
    </lineage>
</organism>
<sequence length="84" mass="8962">MTTVFSTATLRQQGTERIDAGKKAAVTPASYRGGKPKLVKVKLKIGELNSGTYQARQVILAWFDCVGFGGTGIVSALQTESQDN</sequence>
<protein>
    <submittedName>
        <fullName evidence="1">Uncharacterized protein</fullName>
    </submittedName>
</protein>